<evidence type="ECO:0000313" key="12">
    <source>
        <dbReference type="Proteomes" id="UP000002009"/>
    </source>
</evidence>
<dbReference type="SUPFAM" id="SSF52402">
    <property type="entry name" value="Adenine nucleotide alpha hydrolases-like"/>
    <property type="match status" value="1"/>
</dbReference>
<dbReference type="FunCoup" id="C1E3Q0">
    <property type="interactions" value="1235"/>
</dbReference>
<name>C1E3Q0_MICCC</name>
<evidence type="ECO:0000256" key="1">
    <source>
        <dbReference type="ARBA" id="ARBA00005187"/>
    </source>
</evidence>
<gene>
    <name evidence="11" type="primary">ASN2</name>
    <name evidence="11" type="ORF">MICPUN_100000</name>
</gene>
<dbReference type="STRING" id="296587.C1E3Q0"/>
<evidence type="ECO:0000256" key="7">
    <source>
        <dbReference type="ARBA" id="ARBA00022888"/>
    </source>
</evidence>
<dbReference type="eggNOG" id="KOG0571">
    <property type="taxonomic scope" value="Eukaryota"/>
</dbReference>
<keyword evidence="4" id="KW-0028">Amino-acid biosynthesis</keyword>
<dbReference type="EMBL" id="CP001325">
    <property type="protein sequence ID" value="ACO62590.1"/>
    <property type="molecule type" value="Genomic_DNA"/>
</dbReference>
<dbReference type="InterPro" id="IPR014729">
    <property type="entry name" value="Rossmann-like_a/b/a_fold"/>
</dbReference>
<dbReference type="NCBIfam" id="TIGR01536">
    <property type="entry name" value="asn_synth_AEB"/>
    <property type="match status" value="1"/>
</dbReference>
<dbReference type="AlphaFoldDB" id="C1E3Q0"/>
<dbReference type="InterPro" id="IPR050795">
    <property type="entry name" value="Asn_Synthetase"/>
</dbReference>
<accession>C1E3Q0</accession>
<feature type="domain" description="Glutamine amidotransferase type-2" evidence="10">
    <location>
        <begin position="2"/>
        <end position="193"/>
    </location>
</feature>
<evidence type="ECO:0000256" key="8">
    <source>
        <dbReference type="ARBA" id="ARBA00022962"/>
    </source>
</evidence>
<keyword evidence="3" id="KW-0436">Ligase</keyword>
<evidence type="ECO:0000313" key="11">
    <source>
        <dbReference type="EMBL" id="ACO62590.1"/>
    </source>
</evidence>
<dbReference type="InterPro" id="IPR017932">
    <property type="entry name" value="GATase_2_dom"/>
</dbReference>
<dbReference type="PANTHER" id="PTHR11772">
    <property type="entry name" value="ASPARAGINE SYNTHETASE"/>
    <property type="match status" value="1"/>
</dbReference>
<dbReference type="RefSeq" id="XP_002501332.1">
    <property type="nucleotide sequence ID" value="XM_002501286.1"/>
</dbReference>
<dbReference type="GO" id="GO:0004066">
    <property type="term" value="F:asparagine synthase (glutamine-hydrolyzing) activity"/>
    <property type="evidence" value="ECO:0007669"/>
    <property type="project" value="UniProtKB-EC"/>
</dbReference>
<dbReference type="OMA" id="QFASKHT"/>
<evidence type="ECO:0000256" key="5">
    <source>
        <dbReference type="ARBA" id="ARBA00022741"/>
    </source>
</evidence>
<dbReference type="EC" id="6.3.5.4" evidence="2"/>
<dbReference type="KEGG" id="mis:MICPUN_100000"/>
<dbReference type="PROSITE" id="PS51278">
    <property type="entry name" value="GATASE_TYPE_2"/>
    <property type="match status" value="1"/>
</dbReference>
<dbReference type="InterPro" id="IPR029055">
    <property type="entry name" value="Ntn_hydrolases_N"/>
</dbReference>
<dbReference type="OrthoDB" id="409189at2759"/>
<dbReference type="InterPro" id="IPR001962">
    <property type="entry name" value="Asn_synthase"/>
</dbReference>
<dbReference type="Gene3D" id="3.40.50.620">
    <property type="entry name" value="HUPs"/>
    <property type="match status" value="1"/>
</dbReference>
<evidence type="ECO:0000256" key="9">
    <source>
        <dbReference type="ARBA" id="ARBA00048741"/>
    </source>
</evidence>
<sequence length="662" mass="73916">MCGIFAVIGLTGDPLHNRKRVYGLSKRIRHRGPDSYKMDVSIKEDGKQTYMVHKRLSIVAPGPSGEQPLYTDASHDTTFIANGEIYNHGHLREKYNIVSENKSDCQVIGHLYEQNGPEFIRELDGMFAFVIEDRKTGTIMAGRDHMGKIPCYIAYGKDGSVWFSSEMKTLVDDPGIAKYEIFPPGHYYIREKGETEGKMVRWYDPKWVTDVEYIPDRKADYTELRETVVDAVKNRLMADVPYAVLLSGGLDSSLITSIAVRHKKESKNTFGADEPVHSFSIGIKGAPDLIAARKVADALGTVHHEIHFTPEEALDALPDIVWHLETFEQVRASVPMYLLSRAIKSYGFKMVLSGEGADELFGGYLYFHKAPSAAEFHKECARKTTRLHQWDVLRANKSTMAWGIEVRTPLLSQQVCDYAMNTDPEQKMIRMNETDEDGHPFLEKYLLRKAFDTPDQPYLPDEVLWRQKEQFSDGVGYDWVDGLQDYANKMVSDEQFANREQRFPLNPPTTKEYYLLREIFEEHFVTGMENGDCAYATCPFGKSIACSTPEAVAWDPEWEKSVGDISGRAVKNVHVAGDKFDLKKDGAGKDTKSSAKEKKPAEAASVMAIIGGHAGVRGSVAVKAAKGPVKSGARALGGRGRAAVKSRFVGLRAVRASAVAFA</sequence>
<dbReference type="GO" id="GO:0005829">
    <property type="term" value="C:cytosol"/>
    <property type="evidence" value="ECO:0007669"/>
    <property type="project" value="TreeGrafter"/>
</dbReference>
<dbReference type="Pfam" id="PF13537">
    <property type="entry name" value="GATase_7"/>
    <property type="match status" value="1"/>
</dbReference>
<keyword evidence="7" id="KW-0061">Asparagine biosynthesis</keyword>
<evidence type="ECO:0000256" key="4">
    <source>
        <dbReference type="ARBA" id="ARBA00022605"/>
    </source>
</evidence>
<dbReference type="SUPFAM" id="SSF56235">
    <property type="entry name" value="N-terminal nucleophile aminohydrolases (Ntn hydrolases)"/>
    <property type="match status" value="1"/>
</dbReference>
<evidence type="ECO:0000259" key="10">
    <source>
        <dbReference type="PROSITE" id="PS51278"/>
    </source>
</evidence>
<evidence type="ECO:0000256" key="6">
    <source>
        <dbReference type="ARBA" id="ARBA00022840"/>
    </source>
</evidence>
<dbReference type="GO" id="GO:0006529">
    <property type="term" value="P:asparagine biosynthetic process"/>
    <property type="evidence" value="ECO:0007669"/>
    <property type="project" value="UniProtKB-KW"/>
</dbReference>
<dbReference type="Proteomes" id="UP000002009">
    <property type="component" value="Chromosome 4"/>
</dbReference>
<dbReference type="InterPro" id="IPR033738">
    <property type="entry name" value="AsnB_N"/>
</dbReference>
<dbReference type="InParanoid" id="C1E3Q0"/>
<keyword evidence="5" id="KW-0547">Nucleotide-binding</keyword>
<dbReference type="GO" id="GO:0005524">
    <property type="term" value="F:ATP binding"/>
    <property type="evidence" value="ECO:0007669"/>
    <property type="project" value="UniProtKB-KW"/>
</dbReference>
<dbReference type="Pfam" id="PF00733">
    <property type="entry name" value="Asn_synthase"/>
    <property type="match status" value="1"/>
</dbReference>
<dbReference type="NCBIfam" id="NF006949">
    <property type="entry name" value="PRK09431.1"/>
    <property type="match status" value="1"/>
</dbReference>
<dbReference type="InterPro" id="IPR006426">
    <property type="entry name" value="Asn_synth_AEB"/>
</dbReference>
<keyword evidence="8" id="KW-0315">Glutamine amidotransferase</keyword>
<dbReference type="GeneID" id="8243003"/>
<organism evidence="11 12">
    <name type="scientific">Micromonas commoda (strain RCC299 / NOUM17 / CCMP2709)</name>
    <name type="common">Picoplanktonic green alga</name>
    <dbReference type="NCBI Taxonomy" id="296587"/>
    <lineage>
        <taxon>Eukaryota</taxon>
        <taxon>Viridiplantae</taxon>
        <taxon>Chlorophyta</taxon>
        <taxon>Mamiellophyceae</taxon>
        <taxon>Mamiellales</taxon>
        <taxon>Mamiellaceae</taxon>
        <taxon>Micromonas</taxon>
    </lineage>
</organism>
<dbReference type="Gene3D" id="3.60.20.10">
    <property type="entry name" value="Glutamine Phosphoribosylpyrophosphate, subunit 1, domain 1"/>
    <property type="match status" value="1"/>
</dbReference>
<dbReference type="CDD" id="cd01991">
    <property type="entry name" value="Asn_synthase_B_C"/>
    <property type="match status" value="1"/>
</dbReference>
<protein>
    <recommendedName>
        <fullName evidence="2">asparagine synthase (glutamine-hydrolyzing)</fullName>
        <ecNumber evidence="2">6.3.5.4</ecNumber>
    </recommendedName>
</protein>
<keyword evidence="6" id="KW-0067">ATP-binding</keyword>
<proteinExistence type="predicted"/>
<comment type="pathway">
    <text evidence="1">Amino-acid biosynthesis; L-asparagine biosynthesis; L-asparagine from L-aspartate (L-Gln route): step 1/1.</text>
</comment>
<evidence type="ECO:0000256" key="3">
    <source>
        <dbReference type="ARBA" id="ARBA00022598"/>
    </source>
</evidence>
<comment type="catalytic activity">
    <reaction evidence="9">
        <text>L-aspartate + L-glutamine + ATP + H2O = L-asparagine + L-glutamate + AMP + diphosphate + H(+)</text>
        <dbReference type="Rhea" id="RHEA:12228"/>
        <dbReference type="ChEBI" id="CHEBI:15377"/>
        <dbReference type="ChEBI" id="CHEBI:15378"/>
        <dbReference type="ChEBI" id="CHEBI:29985"/>
        <dbReference type="ChEBI" id="CHEBI:29991"/>
        <dbReference type="ChEBI" id="CHEBI:30616"/>
        <dbReference type="ChEBI" id="CHEBI:33019"/>
        <dbReference type="ChEBI" id="CHEBI:58048"/>
        <dbReference type="ChEBI" id="CHEBI:58359"/>
        <dbReference type="ChEBI" id="CHEBI:456215"/>
        <dbReference type="EC" id="6.3.5.4"/>
    </reaction>
</comment>
<dbReference type="PANTHER" id="PTHR11772:SF2">
    <property type="entry name" value="ASPARAGINE SYNTHETASE [GLUTAMINE-HYDROLYZING]"/>
    <property type="match status" value="1"/>
</dbReference>
<reference evidence="11 12" key="1">
    <citation type="journal article" date="2009" name="Science">
        <title>Green evolution and dynamic adaptations revealed by genomes of the marine picoeukaryotes Micromonas.</title>
        <authorList>
            <person name="Worden A.Z."/>
            <person name="Lee J.H."/>
            <person name="Mock T."/>
            <person name="Rouze P."/>
            <person name="Simmons M.P."/>
            <person name="Aerts A.L."/>
            <person name="Allen A.E."/>
            <person name="Cuvelier M.L."/>
            <person name="Derelle E."/>
            <person name="Everett M.V."/>
            <person name="Foulon E."/>
            <person name="Grimwood J."/>
            <person name="Gundlach H."/>
            <person name="Henrissat B."/>
            <person name="Napoli C."/>
            <person name="McDonald S.M."/>
            <person name="Parker M.S."/>
            <person name="Rombauts S."/>
            <person name="Salamov A."/>
            <person name="Von Dassow P."/>
            <person name="Badger J.H."/>
            <person name="Coutinho P.M."/>
            <person name="Demir E."/>
            <person name="Dubchak I."/>
            <person name="Gentemann C."/>
            <person name="Eikrem W."/>
            <person name="Gready J.E."/>
            <person name="John U."/>
            <person name="Lanier W."/>
            <person name="Lindquist E.A."/>
            <person name="Lucas S."/>
            <person name="Mayer K.F."/>
            <person name="Moreau H."/>
            <person name="Not F."/>
            <person name="Otillar R."/>
            <person name="Panaud O."/>
            <person name="Pangilinan J."/>
            <person name="Paulsen I."/>
            <person name="Piegu B."/>
            <person name="Poliakov A."/>
            <person name="Robbens S."/>
            <person name="Schmutz J."/>
            <person name="Toulza E."/>
            <person name="Wyss T."/>
            <person name="Zelensky A."/>
            <person name="Zhou K."/>
            <person name="Armbrust E.V."/>
            <person name="Bhattacharya D."/>
            <person name="Goodenough U.W."/>
            <person name="Van de Peer Y."/>
            <person name="Grigoriev I.V."/>
        </authorList>
    </citation>
    <scope>NUCLEOTIDE SEQUENCE [LARGE SCALE GENOMIC DNA]</scope>
    <source>
        <strain evidence="12">RCC299 / NOUM17</strain>
    </source>
</reference>
<dbReference type="CDD" id="cd00712">
    <property type="entry name" value="AsnB"/>
    <property type="match status" value="1"/>
</dbReference>
<keyword evidence="12" id="KW-1185">Reference proteome</keyword>
<dbReference type="FunFam" id="3.40.50.620:FF:000031">
    <property type="entry name" value="Asparagine synthase B"/>
    <property type="match status" value="1"/>
</dbReference>
<evidence type="ECO:0000256" key="2">
    <source>
        <dbReference type="ARBA" id="ARBA00012737"/>
    </source>
</evidence>